<dbReference type="InterPro" id="IPR003331">
    <property type="entry name" value="UDP_GlcNAc_Epimerase_2_dom"/>
</dbReference>
<keyword evidence="1 4" id="KW-0413">Isomerase</keyword>
<dbReference type="EMBL" id="CP011393">
    <property type="protein sequence ID" value="ANE40835.1"/>
    <property type="molecule type" value="Genomic_DNA"/>
</dbReference>
<gene>
    <name evidence="6" type="ORF">JM64_01520</name>
</gene>
<protein>
    <recommendedName>
        <fullName evidence="3">UDP-N-acetylglucosamine 2-epimerase (non-hydrolyzing)</fullName>
        <ecNumber evidence="3">5.1.3.14</ecNumber>
    </recommendedName>
</protein>
<dbReference type="Pfam" id="PF02350">
    <property type="entry name" value="Epimerase_2"/>
    <property type="match status" value="1"/>
</dbReference>
<dbReference type="InterPro" id="IPR029767">
    <property type="entry name" value="WecB-like"/>
</dbReference>
<dbReference type="Proteomes" id="UP000077096">
    <property type="component" value="Chromosome"/>
</dbReference>
<dbReference type="EC" id="5.1.3.14" evidence="3"/>
<evidence type="ECO:0000313" key="6">
    <source>
        <dbReference type="EMBL" id="ANE40835.1"/>
    </source>
</evidence>
<evidence type="ECO:0000256" key="1">
    <source>
        <dbReference type="ARBA" id="ARBA00023235"/>
    </source>
</evidence>
<dbReference type="SUPFAM" id="SSF53756">
    <property type="entry name" value="UDP-Glycosyltransferase/glycogen phosphorylase"/>
    <property type="match status" value="1"/>
</dbReference>
<evidence type="ECO:0000313" key="7">
    <source>
        <dbReference type="Proteomes" id="UP000077096"/>
    </source>
</evidence>
<dbReference type="NCBIfam" id="TIGR00236">
    <property type="entry name" value="wecB"/>
    <property type="match status" value="1"/>
</dbReference>
<evidence type="ECO:0000256" key="3">
    <source>
        <dbReference type="ARBA" id="ARBA00038858"/>
    </source>
</evidence>
<dbReference type="CDD" id="cd03786">
    <property type="entry name" value="GTB_UDP-GlcNAc_2-Epimerase"/>
    <property type="match status" value="1"/>
</dbReference>
<sequence length="362" mass="41261">MRIGIVFGTRPEIIKVAPVYLKAKEMEKDGIEADFICTGQHREMVDMMKGIFNVEADIDMNIMTANQTLNEVMYKVVRGFEELLKERHYDWIFVQGDTTTAMAAALAAFNRGVKVGHIEAGLRSGNLYDPFPEEMNRRVIDQVSEKMFAPTQRAKETLLKEGFDEKRIIVTGNTVIDAQMYVVNHFDLESVRKKIIDHENYFLVTLHRRENIGQRMRNILRALRKFSEKEGIEIVFPVHKNPKVRDIVYTELDGCKNAHLIEPVDYVELTALLKGARFVATDSGGIQEEAPTFGKFVVVCRKTTERPELIESGFGVLAGTQEESVLDALYKAVDFEPHDLRNPFGDGKASERILKSLMEENR</sequence>
<evidence type="ECO:0000256" key="2">
    <source>
        <dbReference type="ARBA" id="ARBA00038209"/>
    </source>
</evidence>
<dbReference type="PATRIC" id="fig|93466.3.peg.341"/>
<name>A0A172T1F7_FERPE</name>
<proteinExistence type="inferred from homology"/>
<reference evidence="6 7" key="1">
    <citation type="submission" date="2014-08" db="EMBL/GenBank/DDBJ databases">
        <title>Fervidobacterium pennivorans DYC genome.</title>
        <authorList>
            <person name="Wushke S."/>
        </authorList>
    </citation>
    <scope>NUCLEOTIDE SEQUENCE [LARGE SCALE GENOMIC DNA]</scope>
    <source>
        <strain evidence="6 7">DYC</strain>
    </source>
</reference>
<organism evidence="6 7">
    <name type="scientific">Fervidobacterium pennivorans</name>
    <dbReference type="NCBI Taxonomy" id="93466"/>
    <lineage>
        <taxon>Bacteria</taxon>
        <taxon>Thermotogati</taxon>
        <taxon>Thermotogota</taxon>
        <taxon>Thermotogae</taxon>
        <taxon>Thermotogales</taxon>
        <taxon>Fervidobacteriaceae</taxon>
        <taxon>Fervidobacterium</taxon>
    </lineage>
</organism>
<comment type="similarity">
    <text evidence="2 4">Belongs to the UDP-N-acetylglucosamine 2-epimerase family.</text>
</comment>
<dbReference type="AlphaFoldDB" id="A0A172T1F7"/>
<dbReference type="Gene3D" id="3.40.50.2000">
    <property type="entry name" value="Glycogen Phosphorylase B"/>
    <property type="match status" value="2"/>
</dbReference>
<evidence type="ECO:0000259" key="5">
    <source>
        <dbReference type="Pfam" id="PF02350"/>
    </source>
</evidence>
<dbReference type="PANTHER" id="PTHR43174">
    <property type="entry name" value="UDP-N-ACETYLGLUCOSAMINE 2-EPIMERASE"/>
    <property type="match status" value="1"/>
</dbReference>
<dbReference type="PANTHER" id="PTHR43174:SF2">
    <property type="entry name" value="UDP-N-ACETYLGLUCOSAMINE 2-EPIMERASE"/>
    <property type="match status" value="1"/>
</dbReference>
<dbReference type="KEGG" id="fng:JM64_01520"/>
<feature type="domain" description="UDP-N-acetylglucosamine 2-epimerase" evidence="5">
    <location>
        <begin position="25"/>
        <end position="357"/>
    </location>
</feature>
<dbReference type="GO" id="GO:0008761">
    <property type="term" value="F:UDP-N-acetylglucosamine 2-epimerase activity"/>
    <property type="evidence" value="ECO:0007669"/>
    <property type="project" value="UniProtKB-EC"/>
</dbReference>
<accession>A0A172T1F7</accession>
<dbReference type="OrthoDB" id="9803238at2"/>
<evidence type="ECO:0000256" key="4">
    <source>
        <dbReference type="RuleBase" id="RU003513"/>
    </source>
</evidence>